<organism evidence="2 3">
    <name type="scientific">Mesorhizobium loti R88b</name>
    <dbReference type="NCBI Taxonomy" id="935548"/>
    <lineage>
        <taxon>Bacteria</taxon>
        <taxon>Pseudomonadati</taxon>
        <taxon>Pseudomonadota</taxon>
        <taxon>Alphaproteobacteria</taxon>
        <taxon>Hyphomicrobiales</taxon>
        <taxon>Phyllobacteriaceae</taxon>
        <taxon>Mesorhizobium</taxon>
    </lineage>
</organism>
<keyword evidence="1" id="KW-0472">Membrane</keyword>
<evidence type="ECO:0000313" key="3">
    <source>
        <dbReference type="Proteomes" id="UP000503017"/>
    </source>
</evidence>
<dbReference type="AlphaFoldDB" id="A0A6M7WPA7"/>
<name>A0A6M7WPA7_RHILI</name>
<dbReference type="RefSeq" id="WP_027030206.1">
    <property type="nucleotide sequence ID" value="NZ_CP033367.1"/>
</dbReference>
<proteinExistence type="predicted"/>
<gene>
    <name evidence="2" type="ORF">EB235_15205</name>
</gene>
<reference evidence="2 3" key="1">
    <citation type="submission" date="2018-10" db="EMBL/GenBank/DDBJ databases">
        <authorList>
            <person name="Perry B.J."/>
            <person name="Sullivan J.T."/>
            <person name="Murphy R.J.T."/>
            <person name="Ramsay J.P."/>
            <person name="Ronson C.W."/>
        </authorList>
    </citation>
    <scope>NUCLEOTIDE SEQUENCE [LARGE SCALE GENOMIC DNA]</scope>
    <source>
        <strain evidence="2 3">R88b</strain>
    </source>
</reference>
<sequence>MEAVRRKRGLFGWIFLLLFIGFNMLMLWVADAGMGASDKLPGLSTNVFSLGVDLGAAIGVAAFVVCWVVGFLLLGLLAYLTRGRKVIEPAP</sequence>
<dbReference type="Proteomes" id="UP000503017">
    <property type="component" value="Chromosome"/>
</dbReference>
<accession>A0A6M7WPA7</accession>
<feature type="transmembrane region" description="Helical" evidence="1">
    <location>
        <begin position="56"/>
        <end position="80"/>
    </location>
</feature>
<evidence type="ECO:0000256" key="1">
    <source>
        <dbReference type="SAM" id="Phobius"/>
    </source>
</evidence>
<keyword evidence="1" id="KW-1133">Transmembrane helix</keyword>
<dbReference type="EMBL" id="CP033367">
    <property type="protein sequence ID" value="QKD02683.1"/>
    <property type="molecule type" value="Genomic_DNA"/>
</dbReference>
<protein>
    <submittedName>
        <fullName evidence="2">Uncharacterized protein</fullName>
    </submittedName>
</protein>
<evidence type="ECO:0000313" key="2">
    <source>
        <dbReference type="EMBL" id="QKD02683.1"/>
    </source>
</evidence>
<keyword evidence="1" id="KW-0812">Transmembrane</keyword>